<keyword evidence="2" id="KW-1185">Reference proteome</keyword>
<sequence>MSTDYSSEMLFLTNLQLDSISAELLESDLTNSLEEIHSQIKATKILQVAWQHHIDEKIVDEAPAGEQVLLIDRFLRTAPITREAMLRWTQRFLMIDAIFQMRTDTGHVPAKKKGMVREWNGS</sequence>
<gene>
    <name evidence="1" type="ORF">GCK32_009399</name>
</gene>
<dbReference type="EMBL" id="WIXE01010564">
    <property type="protein sequence ID" value="KAK5977470.1"/>
    <property type="molecule type" value="Genomic_DNA"/>
</dbReference>
<reference evidence="1 2" key="1">
    <citation type="submission" date="2019-10" db="EMBL/GenBank/DDBJ databases">
        <title>Assembly and Annotation for the nematode Trichostrongylus colubriformis.</title>
        <authorList>
            <person name="Martin J."/>
        </authorList>
    </citation>
    <scope>NUCLEOTIDE SEQUENCE [LARGE SCALE GENOMIC DNA]</scope>
    <source>
        <strain evidence="1">G859</strain>
        <tissue evidence="1">Whole worm</tissue>
    </source>
</reference>
<proteinExistence type="predicted"/>
<evidence type="ECO:0000313" key="2">
    <source>
        <dbReference type="Proteomes" id="UP001331761"/>
    </source>
</evidence>
<dbReference type="Proteomes" id="UP001331761">
    <property type="component" value="Unassembled WGS sequence"/>
</dbReference>
<evidence type="ECO:0000313" key="1">
    <source>
        <dbReference type="EMBL" id="KAK5977470.1"/>
    </source>
</evidence>
<comment type="caution">
    <text evidence="1">The sequence shown here is derived from an EMBL/GenBank/DDBJ whole genome shotgun (WGS) entry which is preliminary data.</text>
</comment>
<name>A0AAN8FV48_TRICO</name>
<organism evidence="1 2">
    <name type="scientific">Trichostrongylus colubriformis</name>
    <name type="common">Black scour worm</name>
    <dbReference type="NCBI Taxonomy" id="6319"/>
    <lineage>
        <taxon>Eukaryota</taxon>
        <taxon>Metazoa</taxon>
        <taxon>Ecdysozoa</taxon>
        <taxon>Nematoda</taxon>
        <taxon>Chromadorea</taxon>
        <taxon>Rhabditida</taxon>
        <taxon>Rhabditina</taxon>
        <taxon>Rhabditomorpha</taxon>
        <taxon>Strongyloidea</taxon>
        <taxon>Trichostrongylidae</taxon>
        <taxon>Trichostrongylus</taxon>
    </lineage>
</organism>
<dbReference type="AlphaFoldDB" id="A0AAN8FV48"/>
<accession>A0AAN8FV48</accession>
<protein>
    <submittedName>
        <fullName evidence="1">Uncharacterized protein</fullName>
    </submittedName>
</protein>